<dbReference type="RefSeq" id="WP_206596479.1">
    <property type="nucleotide sequence ID" value="NZ_JAFKCS010000099.1"/>
</dbReference>
<reference evidence="1 2" key="1">
    <citation type="submission" date="2021-03" db="EMBL/GenBank/DDBJ databases">
        <title>novel species isolated from a fishpond in China.</title>
        <authorList>
            <person name="Lu H."/>
            <person name="Cai Z."/>
        </authorList>
    </citation>
    <scope>NUCLEOTIDE SEQUENCE [LARGE SCALE GENOMIC DNA]</scope>
    <source>
        <strain evidence="1 2">Y57</strain>
    </source>
</reference>
<keyword evidence="2" id="KW-1185">Reference proteome</keyword>
<comment type="caution">
    <text evidence="1">The sequence shown here is derived from an EMBL/GenBank/DDBJ whole genome shotgun (WGS) entry which is preliminary data.</text>
</comment>
<name>A0ABS3CZL0_9ALTE</name>
<evidence type="ECO:0000313" key="1">
    <source>
        <dbReference type="EMBL" id="MBN7822568.1"/>
    </source>
</evidence>
<accession>A0ABS3CZL0</accession>
<protein>
    <recommendedName>
        <fullName evidence="3">DUF2188 domain-containing protein</fullName>
    </recommendedName>
</protein>
<gene>
    <name evidence="1" type="ORF">J0A65_22085</name>
</gene>
<dbReference type="EMBL" id="JAFKCS010000099">
    <property type="protein sequence ID" value="MBN7822568.1"/>
    <property type="molecule type" value="Genomic_DNA"/>
</dbReference>
<evidence type="ECO:0000313" key="2">
    <source>
        <dbReference type="Proteomes" id="UP000663992"/>
    </source>
</evidence>
<proteinExistence type="predicted"/>
<evidence type="ECO:0008006" key="3">
    <source>
        <dbReference type="Google" id="ProtNLM"/>
    </source>
</evidence>
<sequence length="71" mass="7975">MPKYKLEYAYNGAIYQLPIYADSYEDAAARVASIKATAELQDGEVIYEEEAGDDVTAWAQVRVEALKEQLQ</sequence>
<organism evidence="1 2">
    <name type="scientific">Bowmanella yangjiangensis</name>
    <dbReference type="NCBI Taxonomy" id="2811230"/>
    <lineage>
        <taxon>Bacteria</taxon>
        <taxon>Pseudomonadati</taxon>
        <taxon>Pseudomonadota</taxon>
        <taxon>Gammaproteobacteria</taxon>
        <taxon>Alteromonadales</taxon>
        <taxon>Alteromonadaceae</taxon>
        <taxon>Bowmanella</taxon>
    </lineage>
</organism>
<dbReference type="Proteomes" id="UP000663992">
    <property type="component" value="Unassembled WGS sequence"/>
</dbReference>